<reference evidence="2 3" key="1">
    <citation type="submission" date="2020-01" db="EMBL/GenBank/DDBJ databases">
        <title>Insect and environment-associated Actinomycetes.</title>
        <authorList>
            <person name="Currrie C."/>
            <person name="Chevrette M."/>
            <person name="Carlson C."/>
            <person name="Stubbendieck R."/>
            <person name="Wendt-Pienkowski E."/>
        </authorList>
    </citation>
    <scope>NUCLEOTIDE SEQUENCE [LARGE SCALE GENOMIC DNA]</scope>
    <source>
        <strain evidence="2 3">SID10258</strain>
    </source>
</reference>
<protein>
    <recommendedName>
        <fullName evidence="4">Ig-like domain repeat protein</fullName>
    </recommendedName>
</protein>
<proteinExistence type="predicted"/>
<evidence type="ECO:0000313" key="2">
    <source>
        <dbReference type="EMBL" id="NEA25752.1"/>
    </source>
</evidence>
<keyword evidence="1" id="KW-0732">Signal</keyword>
<dbReference type="Proteomes" id="UP000475532">
    <property type="component" value="Unassembled WGS sequence"/>
</dbReference>
<evidence type="ECO:0000313" key="3">
    <source>
        <dbReference type="Proteomes" id="UP000475532"/>
    </source>
</evidence>
<organism evidence="2 3">
    <name type="scientific">Actinomadura bangladeshensis</name>
    <dbReference type="NCBI Taxonomy" id="453573"/>
    <lineage>
        <taxon>Bacteria</taxon>
        <taxon>Bacillati</taxon>
        <taxon>Actinomycetota</taxon>
        <taxon>Actinomycetes</taxon>
        <taxon>Streptosporangiales</taxon>
        <taxon>Thermomonosporaceae</taxon>
        <taxon>Actinomadura</taxon>
    </lineage>
</organism>
<name>A0A6L9QKY4_9ACTN</name>
<evidence type="ECO:0008006" key="4">
    <source>
        <dbReference type="Google" id="ProtNLM"/>
    </source>
</evidence>
<evidence type="ECO:0000256" key="1">
    <source>
        <dbReference type="SAM" id="SignalP"/>
    </source>
</evidence>
<dbReference type="EMBL" id="JAAGLI010000664">
    <property type="protein sequence ID" value="NEA25752.1"/>
    <property type="molecule type" value="Genomic_DNA"/>
</dbReference>
<accession>A0A6L9QKY4</accession>
<dbReference type="RefSeq" id="WP_163059931.1">
    <property type="nucleotide sequence ID" value="NZ_JAAGLI010000664.1"/>
</dbReference>
<sequence length="415" mass="42985">MLLLAVLGAASANAAAAEPRPSGPERTGLHGQLLEKGPGVMKRVDRTGVAARTADPASLSLRVTNPAPDESFTGTATNLTFRNSSGDFTVTCASGTLAGSVSNAVGAYMIAGWYYPIAYITNSATSDCRGPGGAAYTVTLDVLANPNFYPESHDPATGKTVMQDDWYSVRLSGPGCSVYADLKFTYINSARSFSIESGKAHGYNCATYFESTDTLVANASYILNSNVQMVAATPVFTVSGAPASGAFTSGSTSFLQLGGSTSGFSGMCTSVEQSGTVASGTVSAGGTIVSITGLTVGECNPEMTVEPIGLPWDLRPYRYESTGFTYGAYDGMAWRVTLPDCSFELEADPAYRPQNWMFGYAEPAGPVLIPANSTVMRPTDLVGTGCAARGVYSGSLIDVIGGGAIAPETLRITGQ</sequence>
<feature type="chain" id="PRO_5038875306" description="Ig-like domain repeat protein" evidence="1">
    <location>
        <begin position="17"/>
        <end position="415"/>
    </location>
</feature>
<comment type="caution">
    <text evidence="2">The sequence shown here is derived from an EMBL/GenBank/DDBJ whole genome shotgun (WGS) entry which is preliminary data.</text>
</comment>
<dbReference type="AlphaFoldDB" id="A0A6L9QKY4"/>
<gene>
    <name evidence="2" type="ORF">G3I70_25150</name>
</gene>
<feature type="signal peptide" evidence="1">
    <location>
        <begin position="1"/>
        <end position="16"/>
    </location>
</feature>